<dbReference type="Gene3D" id="3.40.50.850">
    <property type="entry name" value="Isochorismatase-like"/>
    <property type="match status" value="1"/>
</dbReference>
<proteinExistence type="predicted"/>
<dbReference type="InterPro" id="IPR000868">
    <property type="entry name" value="Isochorismatase-like_dom"/>
</dbReference>
<evidence type="ECO:0000313" key="3">
    <source>
        <dbReference type="EMBL" id="UNP29261.1"/>
    </source>
</evidence>
<evidence type="ECO:0000313" key="4">
    <source>
        <dbReference type="Proteomes" id="UP000829194"/>
    </source>
</evidence>
<dbReference type="SUPFAM" id="SSF52499">
    <property type="entry name" value="Isochorismatase-like hydrolases"/>
    <property type="match status" value="1"/>
</dbReference>
<protein>
    <submittedName>
        <fullName evidence="3">Isochorismatase family protein</fullName>
    </submittedName>
</protein>
<dbReference type="Pfam" id="PF00857">
    <property type="entry name" value="Isochorismatase"/>
    <property type="match status" value="1"/>
</dbReference>
<dbReference type="Proteomes" id="UP000829194">
    <property type="component" value="Chromosome"/>
</dbReference>
<dbReference type="PANTHER" id="PTHR43540:SF14">
    <property type="entry name" value="ISOCHORISMATASE"/>
    <property type="match status" value="1"/>
</dbReference>
<keyword evidence="4" id="KW-1185">Reference proteome</keyword>
<dbReference type="PANTHER" id="PTHR43540">
    <property type="entry name" value="PEROXYUREIDOACRYLATE/UREIDOACRYLATE AMIDOHYDROLASE-RELATED"/>
    <property type="match status" value="1"/>
</dbReference>
<sequence length="180" mass="19917">MKAATALLIIDVQIAMIEGDTQAVLGPQILANLNMAISKARASGMPVIFIQHDGPVQSDMEADCETWNIHPSLNRLDTDVVIRKTVGDCFYAPALRYLLQKLGVHRLWIGGCSTDFCVDTAVRAALSHDYEVTVIADGHTCRDRPFVKGETVIDHFNWVWREMIEAPKPLHVTPVADLVP</sequence>
<feature type="domain" description="Isochorismatase-like" evidence="2">
    <location>
        <begin position="5"/>
        <end position="143"/>
    </location>
</feature>
<gene>
    <name evidence="3" type="ORF">MOV92_22790</name>
</gene>
<reference evidence="3 4" key="1">
    <citation type="submission" date="2022-03" db="EMBL/GenBank/DDBJ databases">
        <title>Complete genome sequence of Lysobacter capsici VKM B-2533 and Lysobacter gummosus 10.1.1, promising sources of lytic agents.</title>
        <authorList>
            <person name="Tarlachkov S.V."/>
            <person name="Kudryakova I.V."/>
            <person name="Afoshin A.S."/>
            <person name="Leontyevskaya E.A."/>
            <person name="Leontyevskaya N.V."/>
        </authorList>
    </citation>
    <scope>NUCLEOTIDE SEQUENCE [LARGE SCALE GENOMIC DNA]</scope>
    <source>
        <strain evidence="3 4">10.1.1</strain>
    </source>
</reference>
<dbReference type="RefSeq" id="WP_057944750.1">
    <property type="nucleotide sequence ID" value="NZ_CP011131.1"/>
</dbReference>
<dbReference type="InterPro" id="IPR036380">
    <property type="entry name" value="Isochorismatase-like_sf"/>
</dbReference>
<dbReference type="EMBL" id="CP093547">
    <property type="protein sequence ID" value="UNP29261.1"/>
    <property type="molecule type" value="Genomic_DNA"/>
</dbReference>
<organism evidence="3 4">
    <name type="scientific">Lysobacter gummosus</name>
    <dbReference type="NCBI Taxonomy" id="262324"/>
    <lineage>
        <taxon>Bacteria</taxon>
        <taxon>Pseudomonadati</taxon>
        <taxon>Pseudomonadota</taxon>
        <taxon>Gammaproteobacteria</taxon>
        <taxon>Lysobacterales</taxon>
        <taxon>Lysobacteraceae</taxon>
        <taxon>Lysobacter</taxon>
    </lineage>
</organism>
<dbReference type="InterPro" id="IPR050272">
    <property type="entry name" value="Isochorismatase-like_hydrls"/>
</dbReference>
<name>A0ABY3XCM0_9GAMM</name>
<keyword evidence="1" id="KW-0378">Hydrolase</keyword>
<evidence type="ECO:0000256" key="1">
    <source>
        <dbReference type="ARBA" id="ARBA00022801"/>
    </source>
</evidence>
<evidence type="ECO:0000259" key="2">
    <source>
        <dbReference type="Pfam" id="PF00857"/>
    </source>
</evidence>
<accession>A0ABY3XCM0</accession>